<reference evidence="1 2" key="1">
    <citation type="submission" date="2016-10" db="EMBL/GenBank/DDBJ databases">
        <authorList>
            <person name="de Groot N.N."/>
        </authorList>
    </citation>
    <scope>NUCLEOTIDE SEQUENCE [LARGE SCALE GENOMIC DNA]</scope>
    <source>
        <strain evidence="1 2">DSM 22126</strain>
    </source>
</reference>
<sequence>MSGIADFEGSCGENSSATAGHPLQLNQEVRLNGNTDLSSCITGNDSACVHGITLTGSPGFYDHVLNVDAEGPHAVFGGSLYLAFTDETGDRYRLMIYSSKRSVHTVRFDSEKPGIKKIEWSNTSID</sequence>
<dbReference type="EMBL" id="LT629776">
    <property type="protein sequence ID" value="SDS02107.1"/>
    <property type="molecule type" value="Genomic_DNA"/>
</dbReference>
<dbReference type="Proteomes" id="UP000185663">
    <property type="component" value="Chromosome I"/>
</dbReference>
<proteinExistence type="predicted"/>
<accession>A0A1H1NT07</accession>
<gene>
    <name evidence="1" type="ORF">SAMN04489860_0613</name>
</gene>
<evidence type="ECO:0000313" key="1">
    <source>
        <dbReference type="EMBL" id="SDS02107.1"/>
    </source>
</evidence>
<dbReference type="AlphaFoldDB" id="A0A1H1NT07"/>
<dbReference type="RefSeq" id="WP_083371540.1">
    <property type="nucleotide sequence ID" value="NZ_LT629776.1"/>
</dbReference>
<dbReference type="OrthoDB" id="3078246at2"/>
<evidence type="ECO:0000313" key="2">
    <source>
        <dbReference type="Proteomes" id="UP000185663"/>
    </source>
</evidence>
<protein>
    <submittedName>
        <fullName evidence="1">Uncharacterized protein</fullName>
    </submittedName>
</protein>
<organism evidence="1 2">
    <name type="scientific">Paraoerskovia marina</name>
    <dbReference type="NCBI Taxonomy" id="545619"/>
    <lineage>
        <taxon>Bacteria</taxon>
        <taxon>Bacillati</taxon>
        <taxon>Actinomycetota</taxon>
        <taxon>Actinomycetes</taxon>
        <taxon>Micrococcales</taxon>
        <taxon>Cellulomonadaceae</taxon>
        <taxon>Paraoerskovia</taxon>
    </lineage>
</organism>
<name>A0A1H1NT07_9CELL</name>
<keyword evidence="2" id="KW-1185">Reference proteome</keyword>